<keyword evidence="3" id="KW-1185">Reference proteome</keyword>
<dbReference type="InterPro" id="IPR036709">
    <property type="entry name" value="Autotransporte_beta_dom_sf"/>
</dbReference>
<dbReference type="Proteomes" id="UP001617427">
    <property type="component" value="Unassembled WGS sequence"/>
</dbReference>
<comment type="caution">
    <text evidence="2">The sequence shown here is derived from an EMBL/GenBank/DDBJ whole genome shotgun (WGS) entry which is preliminary data.</text>
</comment>
<sequence length="945" mass="94392">MASSQALSDTTISANQGGFSNYSTQNITVNSGVTVRDTAFGISNSGTVGTLSNNGAISSSASAVYNTNLGTISALNNNGTIGGGVAGIYNGGGTINAINNNGTINGSYGIYNTSAGTIGTLGNSGTISAIRNEGTIAGGATAIANTGTIGALTNIGTIGGVQGVWNDSNGTIGTLSNAGTISGTLLGIYNSGRVDMLSNSGTINGRDYGVANFGAMGTLDNSGSISGANHGGIMNTSMIDTLNNSGIVSSGLNGILNSGTINTLINSRAISGGTYGIYNSGTIGALSNSGTISGGNIDIFNLGTIGALSNSGTIGGNNGITNNSTIVTLDNSGTISGSNYALYNSSSGTLGVITNTGIIAGQIYNGSGNDLTIKGGTGATFGTLTGYSGGVGVITNTGSNLIFGSGNLLLNDNINVGANTVNNLASTLQVNNHLTITGNYNQSSAATLLIGVADNATAAGSFSTDSGYGSLYVTGNTTIASGSAITLNKTGGSYAFAQGQRYVVVITAGTAAYNANSLIYSATGFSGTVTGTSVTDGGNTGLMLTLVGGGSSAPGNGGSSSSPVNFASTYNAVSALNGLFNYGGTNASLLNTFNAAAALGSTAAANSAGAQLSPIANVSSVTRSAAASSVEVINQVAAHVNDQRAAQASGASGVATGESPANLAFWGQAFGGRANQGQRDNVSGYHSNYKGLLLGADTLADEYWRLGGLLSYANTDVSNTGDNVGSSAHAESYGVMGYAGYTAERYYLDFSAGVTSHRYNTVRAIDFTGFSGTALGQFNGRQYVASVRGGYPIKIDAIIPDATLTPIAGLTYSNLRQNGYRETGGNGAALNVGAAGSTSLKSELGAKLERSFSSQYGEVVPSAQLGWRHEFHKNAQQLVSNYVNDTSGTTSFTTQGATANSDTGVVALALTLVRNKNLTVSARYTVEAASGYTGQTADVRLRYQF</sequence>
<dbReference type="Gene3D" id="2.40.128.130">
    <property type="entry name" value="Autotransporter beta-domain"/>
    <property type="match status" value="1"/>
</dbReference>
<accession>A0ABW8F0F3</accession>
<dbReference type="SUPFAM" id="SSF103515">
    <property type="entry name" value="Autotransporter"/>
    <property type="match status" value="1"/>
</dbReference>
<dbReference type="InterPro" id="IPR006315">
    <property type="entry name" value="OM_autotransptr_brl_dom"/>
</dbReference>
<protein>
    <submittedName>
        <fullName evidence="2">Autotransporter domain-containing protein</fullName>
    </submittedName>
</protein>
<dbReference type="InterPro" id="IPR005546">
    <property type="entry name" value="Autotransporte_beta"/>
</dbReference>
<dbReference type="NCBIfam" id="TIGR01414">
    <property type="entry name" value="autotrans_barl"/>
    <property type="match status" value="1"/>
</dbReference>
<dbReference type="SMART" id="SM00869">
    <property type="entry name" value="Autotransporter"/>
    <property type="match status" value="1"/>
</dbReference>
<dbReference type="RefSeq" id="WP_402701012.1">
    <property type="nucleotide sequence ID" value="NZ_JBIUZV010000006.1"/>
</dbReference>
<proteinExistence type="predicted"/>
<dbReference type="Pfam" id="PF03797">
    <property type="entry name" value="Autotransporter"/>
    <property type="match status" value="1"/>
</dbReference>
<evidence type="ECO:0000313" key="3">
    <source>
        <dbReference type="Proteomes" id="UP001617427"/>
    </source>
</evidence>
<name>A0ABW8F0F3_9BURK</name>
<gene>
    <name evidence="2" type="ORF">ACIPEN_13135</name>
</gene>
<organism evidence="2 3">
    <name type="scientific">Herbaspirillum chlorophenolicum</name>
    <dbReference type="NCBI Taxonomy" id="211589"/>
    <lineage>
        <taxon>Bacteria</taxon>
        <taxon>Pseudomonadati</taxon>
        <taxon>Pseudomonadota</taxon>
        <taxon>Betaproteobacteria</taxon>
        <taxon>Burkholderiales</taxon>
        <taxon>Oxalobacteraceae</taxon>
        <taxon>Herbaspirillum</taxon>
    </lineage>
</organism>
<dbReference type="PROSITE" id="PS51208">
    <property type="entry name" value="AUTOTRANSPORTER"/>
    <property type="match status" value="1"/>
</dbReference>
<dbReference type="EMBL" id="JBIUZV010000006">
    <property type="protein sequence ID" value="MFJ3046768.1"/>
    <property type="molecule type" value="Genomic_DNA"/>
</dbReference>
<feature type="domain" description="Autotransporter" evidence="1">
    <location>
        <begin position="658"/>
        <end position="945"/>
    </location>
</feature>
<evidence type="ECO:0000313" key="2">
    <source>
        <dbReference type="EMBL" id="MFJ3046768.1"/>
    </source>
</evidence>
<reference evidence="2 3" key="1">
    <citation type="submission" date="2024-10" db="EMBL/GenBank/DDBJ databases">
        <title>The Natural Products Discovery Center: Release of the First 8490 Sequenced Strains for Exploring Actinobacteria Biosynthetic Diversity.</title>
        <authorList>
            <person name="Kalkreuter E."/>
            <person name="Kautsar S.A."/>
            <person name="Yang D."/>
            <person name="Bader C.D."/>
            <person name="Teijaro C.N."/>
            <person name="Fluegel L."/>
            <person name="Davis C.M."/>
            <person name="Simpson J.R."/>
            <person name="Lauterbach L."/>
            <person name="Steele A.D."/>
            <person name="Gui C."/>
            <person name="Meng S."/>
            <person name="Li G."/>
            <person name="Viehrig K."/>
            <person name="Ye F."/>
            <person name="Su P."/>
            <person name="Kiefer A.F."/>
            <person name="Nichols A."/>
            <person name="Cepeda A.J."/>
            <person name="Yan W."/>
            <person name="Fan B."/>
            <person name="Jiang Y."/>
            <person name="Adhikari A."/>
            <person name="Zheng C.-J."/>
            <person name="Schuster L."/>
            <person name="Cowan T.M."/>
            <person name="Smanski M.J."/>
            <person name="Chevrette M.G."/>
            <person name="De Carvalho L.P.S."/>
            <person name="Shen B."/>
        </authorList>
    </citation>
    <scope>NUCLEOTIDE SEQUENCE [LARGE SCALE GENOMIC DNA]</scope>
    <source>
        <strain evidence="2 3">NPDC087045</strain>
    </source>
</reference>
<evidence type="ECO:0000259" key="1">
    <source>
        <dbReference type="PROSITE" id="PS51208"/>
    </source>
</evidence>